<sequence length="96" mass="10933">MDKGRHRDAGTLVVCCTEAVGLLGRDTEENRYVVISRRAERLFFQISSGKVQSENRPDVSTSIFFRMIAQSTLAATMLIAVMFFTTWLKKKVKMQL</sequence>
<comment type="caution">
    <text evidence="2">The sequence shown here is derived from an EMBL/GenBank/DDBJ whole genome shotgun (WGS) entry which is preliminary data.</text>
</comment>
<name>A0A016SRX0_9BILA</name>
<dbReference type="Proteomes" id="UP000024635">
    <property type="component" value="Unassembled WGS sequence"/>
</dbReference>
<reference evidence="3" key="1">
    <citation type="journal article" date="2015" name="Nat. Genet.">
        <title>The genome and transcriptome of the zoonotic hookworm Ancylostoma ceylanicum identify infection-specific gene families.</title>
        <authorList>
            <person name="Schwarz E.M."/>
            <person name="Hu Y."/>
            <person name="Antoshechkin I."/>
            <person name="Miller M.M."/>
            <person name="Sternberg P.W."/>
            <person name="Aroian R.V."/>
        </authorList>
    </citation>
    <scope>NUCLEOTIDE SEQUENCE</scope>
    <source>
        <strain evidence="3">HY135</strain>
    </source>
</reference>
<dbReference type="EMBL" id="JARK01001519">
    <property type="protein sequence ID" value="EYB93315.1"/>
    <property type="molecule type" value="Genomic_DNA"/>
</dbReference>
<proteinExistence type="predicted"/>
<organism evidence="2 3">
    <name type="scientific">Ancylostoma ceylanicum</name>
    <dbReference type="NCBI Taxonomy" id="53326"/>
    <lineage>
        <taxon>Eukaryota</taxon>
        <taxon>Metazoa</taxon>
        <taxon>Ecdysozoa</taxon>
        <taxon>Nematoda</taxon>
        <taxon>Chromadorea</taxon>
        <taxon>Rhabditida</taxon>
        <taxon>Rhabditina</taxon>
        <taxon>Rhabditomorpha</taxon>
        <taxon>Strongyloidea</taxon>
        <taxon>Ancylostomatidae</taxon>
        <taxon>Ancylostomatinae</taxon>
        <taxon>Ancylostoma</taxon>
    </lineage>
</organism>
<evidence type="ECO:0000256" key="1">
    <source>
        <dbReference type="SAM" id="Phobius"/>
    </source>
</evidence>
<keyword evidence="1" id="KW-1133">Transmembrane helix</keyword>
<keyword evidence="1" id="KW-0472">Membrane</keyword>
<evidence type="ECO:0000313" key="2">
    <source>
        <dbReference type="EMBL" id="EYB93315.1"/>
    </source>
</evidence>
<keyword evidence="3" id="KW-1185">Reference proteome</keyword>
<protein>
    <submittedName>
        <fullName evidence="2">Uncharacterized protein</fullName>
    </submittedName>
</protein>
<dbReference type="OrthoDB" id="5859283at2759"/>
<dbReference type="AlphaFoldDB" id="A0A016SRX0"/>
<keyword evidence="1" id="KW-0812">Transmembrane</keyword>
<gene>
    <name evidence="2" type="primary">Acey_s0183.g911</name>
    <name evidence="2" type="ORF">Y032_0183g911</name>
</gene>
<accession>A0A016SRX0</accession>
<feature type="transmembrane region" description="Helical" evidence="1">
    <location>
        <begin position="63"/>
        <end position="88"/>
    </location>
</feature>
<evidence type="ECO:0000313" key="3">
    <source>
        <dbReference type="Proteomes" id="UP000024635"/>
    </source>
</evidence>